<evidence type="ECO:0000256" key="1">
    <source>
        <dbReference type="ARBA" id="ARBA00004128"/>
    </source>
</evidence>
<dbReference type="InterPro" id="IPR051572">
    <property type="entry name" value="VTC_Complex_Subunit"/>
</dbReference>
<dbReference type="AlphaFoldDB" id="A0AAX4P070"/>
<dbReference type="PANTHER" id="PTHR46140">
    <property type="entry name" value="VACUOLAR TRANSPORTER CHAPERONE 1-RELATED"/>
    <property type="match status" value="1"/>
</dbReference>
<evidence type="ECO:0000256" key="6">
    <source>
        <dbReference type="SAM" id="MobiDB-lite"/>
    </source>
</evidence>
<evidence type="ECO:0000256" key="7">
    <source>
        <dbReference type="SAM" id="Phobius"/>
    </source>
</evidence>
<feature type="domain" description="SPX" evidence="8">
    <location>
        <begin position="1"/>
        <end position="172"/>
    </location>
</feature>
<dbReference type="Proteomes" id="UP001472866">
    <property type="component" value="Chromosome 01"/>
</dbReference>
<feature type="transmembrane region" description="Helical" evidence="7">
    <location>
        <begin position="634"/>
        <end position="655"/>
    </location>
</feature>
<dbReference type="Pfam" id="PF02656">
    <property type="entry name" value="DUF202"/>
    <property type="match status" value="1"/>
</dbReference>
<sequence length="702" mass="80673">MKFGKYLESHMRPGWEDHYIEYNRLKEIVKALTKTELRMPERDVNHYTTSLTVQGMPSNFAGKLGTKDVTQEDFFKAIDANVLKVGSFTGVQVKQAKALLEKLEREVDVAVRNKTPGGPSTGLQALEMRAKEIGDTFLDLEKYININYTGFYKILKKHDKNLPSTPARQFYMARLHQTPWIQGDYSAVFVTLSRIYSKLRDDVVPEAQDLELKDFERSTRKYWVKTEHVSQVKHIILQHLPVFQVRQDLLSGDSQMTNSAYFDNSQLELYHARLEKRPQAIALRIRWYGLGEPELAFIERKTHKESWKGEISVKERFTLPPNLVIPFLKGELKAEEAVEALRQKGKTEEEIEKFRGLFEEVQRVVDVKQLQPLMRTQYMRVAFQIPFDATVRVSLDTNLCMIRENPEHGDSCMEAGRWFRDPTLPVPRTEITKFPHAVLEVKLSLEEGQDAPLWVTQLIESGLLHEVHKFSKFIHGCSVLLPDQVQAVPYWIDDESIRESIIASSNVASEDSTKSSLSKRRMTKKSMMEYPKAEEEDELRHPLLGDYSKTDLIEGGVDEEPPPSKSFGGLLGVFKKDKLKRRALPRMVPMRIEPKTSFANERTFLRWIHMSIILGGVSSAMLGGASPSDVDAHVIGLITIPIAIAITMYGVWIYYWRSLQIKRKEARFAIRFDDRIGPVCLAFILVCLYTTVFVYKLHTLSL</sequence>
<dbReference type="InterPro" id="IPR042267">
    <property type="entry name" value="VTC_sf"/>
</dbReference>
<dbReference type="Pfam" id="PF03105">
    <property type="entry name" value="SPX"/>
    <property type="match status" value="1"/>
</dbReference>
<keyword evidence="10" id="KW-1185">Reference proteome</keyword>
<keyword evidence="2" id="KW-0926">Vacuole</keyword>
<protein>
    <submittedName>
        <fullName evidence="9">Vacuolar transporter chaperone</fullName>
    </submittedName>
</protein>
<organism evidence="9 10">
    <name type="scientific">Chloropicon roscoffensis</name>
    <dbReference type="NCBI Taxonomy" id="1461544"/>
    <lineage>
        <taxon>Eukaryota</taxon>
        <taxon>Viridiplantae</taxon>
        <taxon>Chlorophyta</taxon>
        <taxon>Chloropicophyceae</taxon>
        <taxon>Chloropicales</taxon>
        <taxon>Chloropicaceae</taxon>
        <taxon>Chloropicon</taxon>
    </lineage>
</organism>
<gene>
    <name evidence="9" type="ORF">HKI87_01g06410</name>
</gene>
<dbReference type="Pfam" id="PF09359">
    <property type="entry name" value="VTC"/>
    <property type="match status" value="1"/>
</dbReference>
<keyword evidence="4 7" id="KW-1133">Transmembrane helix</keyword>
<comment type="subcellular location">
    <subcellularLocation>
        <location evidence="1">Vacuole membrane</location>
        <topology evidence="1">Multi-pass membrane protein</topology>
    </subcellularLocation>
</comment>
<dbReference type="PANTHER" id="PTHR46140:SF1">
    <property type="entry name" value="VACUOLAR TRANSPORTER CHAPERONE COMPLEX SUBUNIT 4-RELATED"/>
    <property type="match status" value="1"/>
</dbReference>
<feature type="region of interest" description="Disordered" evidence="6">
    <location>
        <begin position="508"/>
        <end position="535"/>
    </location>
</feature>
<evidence type="ECO:0000256" key="3">
    <source>
        <dbReference type="ARBA" id="ARBA00022692"/>
    </source>
</evidence>
<dbReference type="EMBL" id="CP151501">
    <property type="protein sequence ID" value="WZN59116.1"/>
    <property type="molecule type" value="Genomic_DNA"/>
</dbReference>
<evidence type="ECO:0000259" key="8">
    <source>
        <dbReference type="PROSITE" id="PS51382"/>
    </source>
</evidence>
<evidence type="ECO:0000313" key="9">
    <source>
        <dbReference type="EMBL" id="WZN59116.1"/>
    </source>
</evidence>
<dbReference type="Gene3D" id="3.20.100.30">
    <property type="entry name" value="VTC, catalytic tunnel domain"/>
    <property type="match status" value="1"/>
</dbReference>
<reference evidence="9 10" key="1">
    <citation type="submission" date="2024-03" db="EMBL/GenBank/DDBJ databases">
        <title>Complete genome sequence of the green alga Chloropicon roscoffensis RCC1871.</title>
        <authorList>
            <person name="Lemieux C."/>
            <person name="Pombert J.-F."/>
            <person name="Otis C."/>
            <person name="Turmel M."/>
        </authorList>
    </citation>
    <scope>NUCLEOTIDE SEQUENCE [LARGE SCALE GENOMIC DNA]</scope>
    <source>
        <strain evidence="9 10">RCC1871</strain>
    </source>
</reference>
<dbReference type="GO" id="GO:0006799">
    <property type="term" value="P:polyphosphate biosynthetic process"/>
    <property type="evidence" value="ECO:0007669"/>
    <property type="project" value="UniProtKB-ARBA"/>
</dbReference>
<accession>A0AAX4P070</accession>
<evidence type="ECO:0000256" key="2">
    <source>
        <dbReference type="ARBA" id="ARBA00022554"/>
    </source>
</evidence>
<dbReference type="InterPro" id="IPR003807">
    <property type="entry name" value="DUF202"/>
</dbReference>
<dbReference type="InterPro" id="IPR004331">
    <property type="entry name" value="SPX_dom"/>
</dbReference>
<keyword evidence="3 7" id="KW-0812">Transmembrane</keyword>
<dbReference type="CDD" id="cd14447">
    <property type="entry name" value="SPX"/>
    <property type="match status" value="1"/>
</dbReference>
<evidence type="ECO:0000256" key="4">
    <source>
        <dbReference type="ARBA" id="ARBA00022989"/>
    </source>
</evidence>
<evidence type="ECO:0000313" key="10">
    <source>
        <dbReference type="Proteomes" id="UP001472866"/>
    </source>
</evidence>
<keyword evidence="5 7" id="KW-0472">Membrane</keyword>
<dbReference type="CDD" id="cd07751">
    <property type="entry name" value="PolyPPase_VTC4_like"/>
    <property type="match status" value="1"/>
</dbReference>
<proteinExistence type="predicted"/>
<dbReference type="PROSITE" id="PS51382">
    <property type="entry name" value="SPX"/>
    <property type="match status" value="1"/>
</dbReference>
<name>A0AAX4P070_9CHLO</name>
<dbReference type="GO" id="GO:0005774">
    <property type="term" value="C:vacuolar membrane"/>
    <property type="evidence" value="ECO:0007669"/>
    <property type="project" value="UniProtKB-SubCell"/>
</dbReference>
<evidence type="ECO:0000256" key="5">
    <source>
        <dbReference type="ARBA" id="ARBA00023136"/>
    </source>
</evidence>
<feature type="transmembrane region" description="Helical" evidence="7">
    <location>
        <begin position="676"/>
        <end position="695"/>
    </location>
</feature>
<dbReference type="InterPro" id="IPR018966">
    <property type="entry name" value="VTC_domain"/>
</dbReference>